<feature type="transmembrane region" description="Helical" evidence="1">
    <location>
        <begin position="123"/>
        <end position="143"/>
    </location>
</feature>
<keyword evidence="1" id="KW-1133">Transmembrane helix</keyword>
<keyword evidence="1" id="KW-0812">Transmembrane</keyword>
<feature type="transmembrane region" description="Helical" evidence="1">
    <location>
        <begin position="189"/>
        <end position="207"/>
    </location>
</feature>
<proteinExistence type="predicted"/>
<evidence type="ECO:0000313" key="2">
    <source>
        <dbReference type="EMBL" id="RQT12675.1"/>
    </source>
</evidence>
<reference evidence="2 3" key="1">
    <citation type="submission" date="2018-08" db="EMBL/GenBank/DDBJ databases">
        <title>Comparative analysis of Burkholderia isolates from Puerto Rico.</title>
        <authorList>
            <person name="Hall C."/>
            <person name="Sahl J."/>
            <person name="Wagner D."/>
        </authorList>
    </citation>
    <scope>NUCLEOTIDE SEQUENCE [LARGE SCALE GENOMIC DNA]</scope>
    <source>
        <strain evidence="2 3">Bp9025</strain>
    </source>
</reference>
<organism evidence="2 3">
    <name type="scientific">Burkholderia contaminans</name>
    <dbReference type="NCBI Taxonomy" id="488447"/>
    <lineage>
        <taxon>Bacteria</taxon>
        <taxon>Pseudomonadati</taxon>
        <taxon>Pseudomonadota</taxon>
        <taxon>Betaproteobacteria</taxon>
        <taxon>Burkholderiales</taxon>
        <taxon>Burkholderiaceae</taxon>
        <taxon>Burkholderia</taxon>
        <taxon>Burkholderia cepacia complex</taxon>
    </lineage>
</organism>
<dbReference type="AlphaFoldDB" id="A0A3N8PN02"/>
<evidence type="ECO:0000313" key="3">
    <source>
        <dbReference type="Proteomes" id="UP000277921"/>
    </source>
</evidence>
<feature type="transmembrane region" description="Helical" evidence="1">
    <location>
        <begin position="219"/>
        <end position="242"/>
    </location>
</feature>
<gene>
    <name evidence="2" type="ORF">DF051_22655</name>
</gene>
<comment type="caution">
    <text evidence="2">The sequence shown here is derived from an EMBL/GenBank/DDBJ whole genome shotgun (WGS) entry which is preliminary data.</text>
</comment>
<evidence type="ECO:0000256" key="1">
    <source>
        <dbReference type="SAM" id="Phobius"/>
    </source>
</evidence>
<feature type="transmembrane region" description="Helical" evidence="1">
    <location>
        <begin position="149"/>
        <end position="168"/>
    </location>
</feature>
<protein>
    <submittedName>
        <fullName evidence="2">Uncharacterized protein</fullName>
    </submittedName>
</protein>
<dbReference type="EMBL" id="QTQV01000013">
    <property type="protein sequence ID" value="RQT12675.1"/>
    <property type="molecule type" value="Genomic_DNA"/>
</dbReference>
<feature type="transmembrane region" description="Helical" evidence="1">
    <location>
        <begin position="41"/>
        <end position="61"/>
    </location>
</feature>
<accession>A0A3N8PN02</accession>
<feature type="transmembrane region" description="Helical" evidence="1">
    <location>
        <begin position="254"/>
        <end position="274"/>
    </location>
</feature>
<feature type="transmembrane region" description="Helical" evidence="1">
    <location>
        <begin position="81"/>
        <end position="111"/>
    </location>
</feature>
<dbReference type="RefSeq" id="WP_124581700.1">
    <property type="nucleotide sequence ID" value="NZ_QTQV01000013.1"/>
</dbReference>
<keyword evidence="1" id="KW-0472">Membrane</keyword>
<sequence length="394" mass="42850">MRIPIKNQRAKMSTSPSAIPWTVYLERFKKFLDYGKDAVELIAKFSLLLLVLPGLTLWIYLDRIGWHTLFLDSISSTSGLLALLIGTLLLVSALLFVLCTPSIFLLFLLVINKDVRILSRSTSIVILASVLAWMTLVIIASTLTDNLSIGFLLLGTFTFCVVATLLGWRIEKASMANGKLRTLGKAAGLSLFITIAAVSSSAGFLTIESFAGDMSTNAKAYSALTILLPLTLVGFLPGLMAIGMAARSKPATTAIKYVAVGIAFVLYVLVTWSLTSLSTGIGTRALEKTGVYNTTLQSFELLNKDARASLERVGIPVTPSGLPIIRAYVRYAFGDIRLLCADEFIPGVTDALEERFSSDPDDLKKSRNKALDAGRNCVMLKKDDIRPIRLKQSP</sequence>
<dbReference type="Proteomes" id="UP000277921">
    <property type="component" value="Unassembled WGS sequence"/>
</dbReference>
<name>A0A3N8PN02_9BURK</name>